<keyword evidence="1" id="KW-0472">Membrane</keyword>
<evidence type="ECO:0000313" key="3">
    <source>
        <dbReference type="EMBL" id="KAA8544316.1"/>
    </source>
</evidence>
<reference evidence="3 4" key="1">
    <citation type="submission" date="2019-09" db="EMBL/GenBank/DDBJ databases">
        <title>A chromosome-level genome assembly of the Chinese tupelo Nyssa sinensis.</title>
        <authorList>
            <person name="Yang X."/>
            <person name="Kang M."/>
            <person name="Yang Y."/>
            <person name="Xiong H."/>
            <person name="Wang M."/>
            <person name="Zhang Z."/>
            <person name="Wang Z."/>
            <person name="Wu H."/>
            <person name="Ma T."/>
            <person name="Liu J."/>
            <person name="Xi Z."/>
        </authorList>
    </citation>
    <scope>NUCLEOTIDE SEQUENCE [LARGE SCALE GENOMIC DNA]</scope>
    <source>
        <strain evidence="3">J267</strain>
        <tissue evidence="3">Leaf</tissue>
    </source>
</reference>
<keyword evidence="1" id="KW-0812">Transmembrane</keyword>
<dbReference type="EMBL" id="CM018034">
    <property type="protein sequence ID" value="KAA8544316.1"/>
    <property type="molecule type" value="Genomic_DNA"/>
</dbReference>
<proteinExistence type="predicted"/>
<feature type="chain" id="PRO_5023834537" evidence="2">
    <location>
        <begin position="22"/>
        <end position="141"/>
    </location>
</feature>
<evidence type="ECO:0000256" key="1">
    <source>
        <dbReference type="SAM" id="Phobius"/>
    </source>
</evidence>
<gene>
    <name evidence="3" type="ORF">F0562_022328</name>
</gene>
<organism evidence="3 4">
    <name type="scientific">Nyssa sinensis</name>
    <dbReference type="NCBI Taxonomy" id="561372"/>
    <lineage>
        <taxon>Eukaryota</taxon>
        <taxon>Viridiplantae</taxon>
        <taxon>Streptophyta</taxon>
        <taxon>Embryophyta</taxon>
        <taxon>Tracheophyta</taxon>
        <taxon>Spermatophyta</taxon>
        <taxon>Magnoliopsida</taxon>
        <taxon>eudicotyledons</taxon>
        <taxon>Gunneridae</taxon>
        <taxon>Pentapetalae</taxon>
        <taxon>asterids</taxon>
        <taxon>Cornales</taxon>
        <taxon>Nyssaceae</taxon>
        <taxon>Nyssa</taxon>
    </lineage>
</organism>
<evidence type="ECO:0000256" key="2">
    <source>
        <dbReference type="SAM" id="SignalP"/>
    </source>
</evidence>
<dbReference type="Proteomes" id="UP000325577">
    <property type="component" value="Linkage Group LG11"/>
</dbReference>
<evidence type="ECO:0000313" key="4">
    <source>
        <dbReference type="Proteomes" id="UP000325577"/>
    </source>
</evidence>
<keyword evidence="2" id="KW-0732">Signal</keyword>
<feature type="transmembrane region" description="Helical" evidence="1">
    <location>
        <begin position="6"/>
        <end position="36"/>
    </location>
</feature>
<feature type="transmembrane region" description="Helical" evidence="1">
    <location>
        <begin position="71"/>
        <end position="95"/>
    </location>
</feature>
<keyword evidence="1" id="KW-1133">Transmembrane helix</keyword>
<keyword evidence="4" id="KW-1185">Reference proteome</keyword>
<protein>
    <submittedName>
        <fullName evidence="3">Uncharacterized protein</fullName>
    </submittedName>
</protein>
<feature type="signal peptide" evidence="2">
    <location>
        <begin position="1"/>
        <end position="21"/>
    </location>
</feature>
<name>A0A5J5BNM8_9ASTE</name>
<feature type="transmembrane region" description="Helical" evidence="1">
    <location>
        <begin position="48"/>
        <end position="65"/>
    </location>
</feature>
<sequence length="141" mass="14273">MGFQAALVWTLVATLLTGTVTDGFIGTIGGIVGALVGTSATASSISIATDWFSGAIGGVVAALVGTPGTTVSFAIASYGFSGIIGMALVGTLALVRVAKNALKRLKIHRTPPKSADAPKVNKISSNIRGAIPWHNIKNQVI</sequence>
<accession>A0A5J5BNM8</accession>
<dbReference type="AlphaFoldDB" id="A0A5J5BNM8"/>